<organism evidence="4 5">
    <name type="scientific">Pseudaquabacterium rugosum</name>
    <dbReference type="NCBI Taxonomy" id="2984194"/>
    <lineage>
        <taxon>Bacteria</taxon>
        <taxon>Pseudomonadati</taxon>
        <taxon>Pseudomonadota</taxon>
        <taxon>Betaproteobacteria</taxon>
        <taxon>Burkholderiales</taxon>
        <taxon>Sphaerotilaceae</taxon>
        <taxon>Pseudaquabacterium</taxon>
    </lineage>
</organism>
<evidence type="ECO:0000313" key="5">
    <source>
        <dbReference type="Proteomes" id="UP001368500"/>
    </source>
</evidence>
<dbReference type="EC" id="2.1.1.-" evidence="4"/>
<evidence type="ECO:0000256" key="1">
    <source>
        <dbReference type="ARBA" id="ARBA00022603"/>
    </source>
</evidence>
<feature type="region of interest" description="Disordered" evidence="3">
    <location>
        <begin position="1"/>
        <end position="57"/>
    </location>
</feature>
<gene>
    <name evidence="4" type="ORF">AACH11_01430</name>
</gene>
<dbReference type="PANTHER" id="PTHR12049">
    <property type="entry name" value="PROTEIN ARGININE METHYLTRANSFERASE NDUFAF7, MITOCHONDRIAL"/>
    <property type="match status" value="1"/>
</dbReference>
<dbReference type="Gene3D" id="3.40.50.12710">
    <property type="match status" value="1"/>
</dbReference>
<evidence type="ECO:0000256" key="2">
    <source>
        <dbReference type="ARBA" id="ARBA00022679"/>
    </source>
</evidence>
<evidence type="ECO:0000313" key="4">
    <source>
        <dbReference type="EMBL" id="MEK8024627.1"/>
    </source>
</evidence>
<dbReference type="PANTHER" id="PTHR12049:SF7">
    <property type="entry name" value="PROTEIN ARGININE METHYLTRANSFERASE NDUFAF7, MITOCHONDRIAL"/>
    <property type="match status" value="1"/>
</dbReference>
<accession>A0ABU9B420</accession>
<dbReference type="InterPro" id="IPR038375">
    <property type="entry name" value="NDUFAF7_sf"/>
</dbReference>
<keyword evidence="2 4" id="KW-0808">Transferase</keyword>
<dbReference type="Proteomes" id="UP001368500">
    <property type="component" value="Unassembled WGS sequence"/>
</dbReference>
<evidence type="ECO:0000256" key="3">
    <source>
        <dbReference type="SAM" id="MobiDB-lite"/>
    </source>
</evidence>
<dbReference type="GO" id="GO:0008168">
    <property type="term" value="F:methyltransferase activity"/>
    <property type="evidence" value="ECO:0007669"/>
    <property type="project" value="UniProtKB-KW"/>
</dbReference>
<comment type="caution">
    <text evidence="4">The sequence shown here is derived from an EMBL/GenBank/DDBJ whole genome shotgun (WGS) entry which is preliminary data.</text>
</comment>
<protein>
    <submittedName>
        <fullName evidence="4">SAM-dependent methyltransferase</fullName>
        <ecNumber evidence="4">2.1.1.-</ecNumber>
    </submittedName>
</protein>
<name>A0ABU9B420_9BURK</name>
<dbReference type="GO" id="GO:0032259">
    <property type="term" value="P:methylation"/>
    <property type="evidence" value="ECO:0007669"/>
    <property type="project" value="UniProtKB-KW"/>
</dbReference>
<dbReference type="Pfam" id="PF02636">
    <property type="entry name" value="Methyltransf_28"/>
    <property type="match status" value="1"/>
</dbReference>
<feature type="compositionally biased region" description="Low complexity" evidence="3">
    <location>
        <begin position="48"/>
        <end position="57"/>
    </location>
</feature>
<dbReference type="InterPro" id="IPR003788">
    <property type="entry name" value="NDUFAF7"/>
</dbReference>
<dbReference type="InterPro" id="IPR029063">
    <property type="entry name" value="SAM-dependent_MTases_sf"/>
</dbReference>
<dbReference type="RefSeq" id="WP_341372408.1">
    <property type="nucleotide sequence ID" value="NZ_JBBUTF010000002.1"/>
</dbReference>
<proteinExistence type="predicted"/>
<keyword evidence="5" id="KW-1185">Reference proteome</keyword>
<dbReference type="SUPFAM" id="SSF53335">
    <property type="entry name" value="S-adenosyl-L-methionine-dependent methyltransferases"/>
    <property type="match status" value="1"/>
</dbReference>
<reference evidence="4 5" key="1">
    <citation type="submission" date="2024-04" db="EMBL/GenBank/DDBJ databases">
        <title>Novel species of the genus Ideonella isolated from streams.</title>
        <authorList>
            <person name="Lu H."/>
        </authorList>
    </citation>
    <scope>NUCLEOTIDE SEQUENCE [LARGE SCALE GENOMIC DNA]</scope>
    <source>
        <strain evidence="4 5">BYS139W</strain>
    </source>
</reference>
<sequence>MNDALKSGADEAGVEGDSGAVAGGGPGAGRSVASAPMSPPGAGGFDGSAGSASAAGRGDPAAQALRAEIDRQIVAAGGWLSFDRYMACVLYTPGLGYYAGGRRKFGHMPASGSDFVTAPELSPAFGRALAVQVAQGLALTGHRVVTEFGAGSGALAQQVLSALDAAQPADEPVRYRIVELSAELRERQRERLAAFGDRVQWLDALPERIDGVVLGNEVLDAMPVQLITSPDGRQWLERGVVRTPEGALAWDDRPTALRPPDDVADQAWVPGTVTELHGPAEAFVRTLAGVAGRLLALFIDYGFPEAEFYLPQRHGGTLMCHQAHRADPDPLDQPGAKDITAHVNFTGIALAAQEAGLQVAGYTSQARFLLNCGLLDLLQEADIPARAAAQKLITEHEMGELFKVIALCRALPDEVVPCGFVAGDRTHRL</sequence>
<dbReference type="EMBL" id="JBBUTF010000002">
    <property type="protein sequence ID" value="MEK8024627.1"/>
    <property type="molecule type" value="Genomic_DNA"/>
</dbReference>
<keyword evidence="1 4" id="KW-0489">Methyltransferase</keyword>